<reference evidence="1" key="1">
    <citation type="submission" date="2007-06" db="EMBL/GenBank/DDBJ databases">
        <authorList>
            <person name="Fulton L."/>
            <person name="Clifton S."/>
            <person name="Fulton B."/>
            <person name="Xu J."/>
            <person name="Minx P."/>
            <person name="Pepin K.H."/>
            <person name="Johnson M."/>
            <person name="Thiruvilangam P."/>
            <person name="Bhonagiri V."/>
            <person name="Nash W.E."/>
            <person name="Mardis E.R."/>
            <person name="Wilson R.K."/>
        </authorList>
    </citation>
    <scope>NUCLEOTIDE SEQUENCE [LARGE SCALE GENOMIC DNA]</scope>
    <source>
        <strain evidence="1">ATCC 8492</strain>
    </source>
</reference>
<evidence type="ECO:0000313" key="2">
    <source>
        <dbReference type="Proteomes" id="UP000004110"/>
    </source>
</evidence>
<reference evidence="1" key="2">
    <citation type="submission" date="2013-11" db="EMBL/GenBank/DDBJ databases">
        <title>Draft genome sequence of Bacteroides uniformis (ATCC 8492).</title>
        <authorList>
            <person name="Sudarsanam P."/>
            <person name="Ley R."/>
            <person name="Guruge J."/>
            <person name="Turnbaugh P.J."/>
            <person name="Mahowald M."/>
            <person name="Liep D."/>
            <person name="Gordon J."/>
        </authorList>
    </citation>
    <scope>NUCLEOTIDE SEQUENCE</scope>
    <source>
        <strain evidence="1">ATCC 8492</strain>
    </source>
</reference>
<dbReference type="AlphaFoldDB" id="A0ABC9NHF9"/>
<protein>
    <submittedName>
        <fullName evidence="1">Uncharacterized protein</fullName>
    </submittedName>
</protein>
<name>A0ABC9NHF9_BACUC</name>
<comment type="caution">
    <text evidence="1">The sequence shown here is derived from an EMBL/GenBank/DDBJ whole genome shotgun (WGS) entry which is preliminary data.</text>
</comment>
<keyword evidence="2" id="KW-1185">Reference proteome</keyword>
<gene>
    <name evidence="1" type="ORF">BACUNI_00129</name>
</gene>
<evidence type="ECO:0000313" key="1">
    <source>
        <dbReference type="EMBL" id="EDO56190.1"/>
    </source>
</evidence>
<dbReference type="Proteomes" id="UP000004110">
    <property type="component" value="Unassembled WGS sequence"/>
</dbReference>
<sequence length="56" mass="6468">MLSEKVKLPWRQTISPAPLIMKGFFKEAGKEQSIPSELQMFSPLDNARSKWDKRSC</sequence>
<dbReference type="EMBL" id="AAYH02000029">
    <property type="protein sequence ID" value="EDO56190.1"/>
    <property type="molecule type" value="Genomic_DNA"/>
</dbReference>
<organism evidence="1 2">
    <name type="scientific">Bacteroides uniformis (strain ATCC 8492 / DSM 6597 / CCUG 4942 / CIP 103695 / JCM 5828 / KCTC 5204 / NCTC 13054 / VPI 0061)</name>
    <dbReference type="NCBI Taxonomy" id="411479"/>
    <lineage>
        <taxon>Bacteria</taxon>
        <taxon>Pseudomonadati</taxon>
        <taxon>Bacteroidota</taxon>
        <taxon>Bacteroidia</taxon>
        <taxon>Bacteroidales</taxon>
        <taxon>Bacteroidaceae</taxon>
        <taxon>Bacteroides</taxon>
    </lineage>
</organism>
<accession>A0ABC9NHF9</accession>
<proteinExistence type="predicted"/>